<keyword evidence="10" id="KW-0812">Transmembrane</keyword>
<evidence type="ECO:0000259" key="11">
    <source>
        <dbReference type="PROSITE" id="PS50109"/>
    </source>
</evidence>
<evidence type="ECO:0000313" key="14">
    <source>
        <dbReference type="Proteomes" id="UP000305654"/>
    </source>
</evidence>
<dbReference type="PROSITE" id="PS50885">
    <property type="entry name" value="HAMP"/>
    <property type="match status" value="1"/>
</dbReference>
<dbReference type="GO" id="GO:0005524">
    <property type="term" value="F:ATP binding"/>
    <property type="evidence" value="ECO:0007669"/>
    <property type="project" value="UniProtKB-KW"/>
</dbReference>
<dbReference type="RefSeq" id="WP_138325893.1">
    <property type="nucleotide sequence ID" value="NZ_VCDI01000003.1"/>
</dbReference>
<dbReference type="Proteomes" id="UP000305654">
    <property type="component" value="Unassembled WGS sequence"/>
</dbReference>
<sequence>MSSPGAALPTGTAPESLTGALRRWIGGSVDAVSTRMIAIILLSSMPLALLSGLVSWHSYQAVSGYSSARAEAMARMFQERARQDLSQDNVFLNAVAHLDDLGDPQDCNRALRVALATQNGHTLDLGFYDAGGRLLCSAGEPVHDAGSGASMPQPSGAVVQRVSADGPDGRRTLVGVTRVGWSHDEIFGDFGHVGFLGRNRPVRAWLFRDDQAASPLCIDCGWIAPGSLPDLRAQAATGHGVAIAWHGESLATTRIGDGLDLLTVTEPTAEEARALSVFIMRVIGIVLILGVGLIAVAVWANRLVVTPLQELTGVVLHWRQAGDYEAREIRYMPTELRELSRAFTQATRSLARHENNLREAETKQALLIKEIHHRVKNNLQIIASLLNLQANRIRQPEARAEFASARDRVRALATLHRYLYSEGELQTLNMRSFLEELCGQLFQAIGEKEGRRIRLEIDASEMAMSTDQAVPLALVVTEAVSNAVKYAFPGGRAGKVRVVLAATSNGRARLAIEDDGVGIPAGRAETETGIRDGLGIQLIRGFARQLGAGLEVQEGWTENGGGTRYLLVFPLQPEAEAEDLEEADAGQWAGATARGGSTGA</sequence>
<dbReference type="InterPro" id="IPR005467">
    <property type="entry name" value="His_kinase_dom"/>
</dbReference>
<protein>
    <recommendedName>
        <fullName evidence="3">histidine kinase</fullName>
        <ecNumber evidence="3">2.7.13.3</ecNumber>
    </recommendedName>
</protein>
<gene>
    <name evidence="13" type="ORF">FE263_10185</name>
</gene>
<keyword evidence="4" id="KW-0597">Phosphoprotein</keyword>
<keyword evidence="5" id="KW-0808">Transferase</keyword>
<feature type="transmembrane region" description="Helical" evidence="10">
    <location>
        <begin position="36"/>
        <end position="56"/>
    </location>
</feature>
<evidence type="ECO:0000313" key="13">
    <source>
        <dbReference type="EMBL" id="TLU72431.1"/>
    </source>
</evidence>
<dbReference type="PANTHER" id="PTHR41523:SF8">
    <property type="entry name" value="ETHYLENE RESPONSE SENSOR PROTEIN"/>
    <property type="match status" value="1"/>
</dbReference>
<keyword evidence="6" id="KW-0547">Nucleotide-binding</keyword>
<proteinExistence type="predicted"/>
<evidence type="ECO:0000259" key="12">
    <source>
        <dbReference type="PROSITE" id="PS50885"/>
    </source>
</evidence>
<dbReference type="Pfam" id="PF02518">
    <property type="entry name" value="HATPase_c"/>
    <property type="match status" value="1"/>
</dbReference>
<evidence type="ECO:0000256" key="10">
    <source>
        <dbReference type="SAM" id="Phobius"/>
    </source>
</evidence>
<evidence type="ECO:0000256" key="5">
    <source>
        <dbReference type="ARBA" id="ARBA00022679"/>
    </source>
</evidence>
<dbReference type="EMBL" id="VCDI01000003">
    <property type="protein sequence ID" value="TLU72431.1"/>
    <property type="molecule type" value="Genomic_DNA"/>
</dbReference>
<evidence type="ECO:0000256" key="7">
    <source>
        <dbReference type="ARBA" id="ARBA00022777"/>
    </source>
</evidence>
<dbReference type="Pfam" id="PF07568">
    <property type="entry name" value="HisKA_2"/>
    <property type="match status" value="1"/>
</dbReference>
<comment type="catalytic activity">
    <reaction evidence="1">
        <text>ATP + protein L-histidine = ADP + protein N-phospho-L-histidine.</text>
        <dbReference type="EC" id="2.7.13.3"/>
    </reaction>
</comment>
<comment type="subcellular location">
    <subcellularLocation>
        <location evidence="2">Membrane</location>
    </subcellularLocation>
</comment>
<comment type="caution">
    <text evidence="13">The sequence shown here is derived from an EMBL/GenBank/DDBJ whole genome shotgun (WGS) entry which is preliminary data.</text>
</comment>
<keyword evidence="14" id="KW-1185">Reference proteome</keyword>
<dbReference type="SMART" id="SM00387">
    <property type="entry name" value="HATPase_c"/>
    <property type="match status" value="1"/>
</dbReference>
<feature type="domain" description="HAMP" evidence="12">
    <location>
        <begin position="302"/>
        <end position="355"/>
    </location>
</feature>
<dbReference type="PROSITE" id="PS50109">
    <property type="entry name" value="HIS_KIN"/>
    <property type="match status" value="1"/>
</dbReference>
<accession>A0A5R9JA01</accession>
<dbReference type="PANTHER" id="PTHR41523">
    <property type="entry name" value="TWO-COMPONENT SYSTEM SENSOR PROTEIN"/>
    <property type="match status" value="1"/>
</dbReference>
<dbReference type="InterPro" id="IPR036890">
    <property type="entry name" value="HATPase_C_sf"/>
</dbReference>
<dbReference type="GO" id="GO:0016020">
    <property type="term" value="C:membrane"/>
    <property type="evidence" value="ECO:0007669"/>
    <property type="project" value="UniProtKB-SubCell"/>
</dbReference>
<dbReference type="OrthoDB" id="9767435at2"/>
<dbReference type="Gene3D" id="3.30.450.20">
    <property type="entry name" value="PAS domain"/>
    <property type="match status" value="2"/>
</dbReference>
<dbReference type="InterPro" id="IPR003660">
    <property type="entry name" value="HAMP_dom"/>
</dbReference>
<reference evidence="13 14" key="1">
    <citation type="submission" date="2019-05" db="EMBL/GenBank/DDBJ databases">
        <authorList>
            <person name="Pankratov T."/>
            <person name="Grouzdev D."/>
        </authorList>
    </citation>
    <scope>NUCLEOTIDE SEQUENCE [LARGE SCALE GENOMIC DNA]</scope>
    <source>
        <strain evidence="13 14">KEBCLARHB70R</strain>
    </source>
</reference>
<dbReference type="AlphaFoldDB" id="A0A5R9JA01"/>
<dbReference type="GO" id="GO:0004673">
    <property type="term" value="F:protein histidine kinase activity"/>
    <property type="evidence" value="ECO:0007669"/>
    <property type="project" value="UniProtKB-EC"/>
</dbReference>
<feature type="domain" description="Histidine kinase" evidence="11">
    <location>
        <begin position="370"/>
        <end position="573"/>
    </location>
</feature>
<evidence type="ECO:0000256" key="9">
    <source>
        <dbReference type="SAM" id="Coils"/>
    </source>
</evidence>
<keyword evidence="7" id="KW-0418">Kinase</keyword>
<keyword evidence="9" id="KW-0175">Coiled coil</keyword>
<evidence type="ECO:0000256" key="6">
    <source>
        <dbReference type="ARBA" id="ARBA00022741"/>
    </source>
</evidence>
<evidence type="ECO:0000256" key="3">
    <source>
        <dbReference type="ARBA" id="ARBA00012438"/>
    </source>
</evidence>
<organism evidence="13 14">
    <name type="scientific">Lichenicoccus roseus</name>
    <dbReference type="NCBI Taxonomy" id="2683649"/>
    <lineage>
        <taxon>Bacteria</taxon>
        <taxon>Pseudomonadati</taxon>
        <taxon>Pseudomonadota</taxon>
        <taxon>Alphaproteobacteria</taxon>
        <taxon>Acetobacterales</taxon>
        <taxon>Acetobacteraceae</taxon>
        <taxon>Lichenicoccus</taxon>
    </lineage>
</organism>
<dbReference type="InterPro" id="IPR011495">
    <property type="entry name" value="Sig_transdc_His_kin_sub2_dim/P"/>
</dbReference>
<evidence type="ECO:0000256" key="4">
    <source>
        <dbReference type="ARBA" id="ARBA00022553"/>
    </source>
</evidence>
<keyword evidence="10" id="KW-0472">Membrane</keyword>
<feature type="transmembrane region" description="Helical" evidence="10">
    <location>
        <begin position="278"/>
        <end position="300"/>
    </location>
</feature>
<dbReference type="GO" id="GO:0007165">
    <property type="term" value="P:signal transduction"/>
    <property type="evidence" value="ECO:0007669"/>
    <property type="project" value="InterPro"/>
</dbReference>
<dbReference type="InterPro" id="IPR003594">
    <property type="entry name" value="HATPase_dom"/>
</dbReference>
<feature type="coiled-coil region" evidence="9">
    <location>
        <begin position="336"/>
        <end position="370"/>
    </location>
</feature>
<dbReference type="Gene3D" id="3.30.565.10">
    <property type="entry name" value="Histidine kinase-like ATPase, C-terminal domain"/>
    <property type="match status" value="1"/>
</dbReference>
<keyword evidence="8" id="KW-0067">ATP-binding</keyword>
<name>A0A5R9JA01_9PROT</name>
<evidence type="ECO:0000256" key="2">
    <source>
        <dbReference type="ARBA" id="ARBA00004370"/>
    </source>
</evidence>
<evidence type="ECO:0000256" key="1">
    <source>
        <dbReference type="ARBA" id="ARBA00000085"/>
    </source>
</evidence>
<keyword evidence="10" id="KW-1133">Transmembrane helix</keyword>
<dbReference type="EC" id="2.7.13.3" evidence="3"/>
<dbReference type="SUPFAM" id="SSF55874">
    <property type="entry name" value="ATPase domain of HSP90 chaperone/DNA topoisomerase II/histidine kinase"/>
    <property type="match status" value="1"/>
</dbReference>
<evidence type="ECO:0000256" key="8">
    <source>
        <dbReference type="ARBA" id="ARBA00022840"/>
    </source>
</evidence>